<keyword evidence="3" id="KW-1185">Reference proteome</keyword>
<dbReference type="EMBL" id="CP109495">
    <property type="protein sequence ID" value="WUX53250.1"/>
    <property type="molecule type" value="Genomic_DNA"/>
</dbReference>
<dbReference type="Gene3D" id="3.10.180.10">
    <property type="entry name" value="2,3-Dihydroxybiphenyl 1,2-Dioxygenase, domain 1"/>
    <property type="match status" value="1"/>
</dbReference>
<dbReference type="RefSeq" id="WP_023539630.1">
    <property type="nucleotide sequence ID" value="NZ_CP108849.2"/>
</dbReference>
<dbReference type="GeneID" id="91343823"/>
<proteinExistence type="predicted"/>
<evidence type="ECO:0000259" key="1">
    <source>
        <dbReference type="PROSITE" id="PS51819"/>
    </source>
</evidence>
<accession>A0ABZ2A3F5</accession>
<dbReference type="CDD" id="cd08351">
    <property type="entry name" value="ChaP_like"/>
    <property type="match status" value="1"/>
</dbReference>
<evidence type="ECO:0000313" key="3">
    <source>
        <dbReference type="Proteomes" id="UP001432209"/>
    </source>
</evidence>
<gene>
    <name evidence="2" type="ORF">OG442_17815</name>
</gene>
<dbReference type="SUPFAM" id="SSF54593">
    <property type="entry name" value="Glyoxalase/Bleomycin resistance protein/Dihydroxybiphenyl dioxygenase"/>
    <property type="match status" value="1"/>
</dbReference>
<evidence type="ECO:0000313" key="2">
    <source>
        <dbReference type="EMBL" id="WUX53250.1"/>
    </source>
</evidence>
<dbReference type="Proteomes" id="UP001432209">
    <property type="component" value="Chromosome"/>
</dbReference>
<dbReference type="PROSITE" id="PS51819">
    <property type="entry name" value="VOC"/>
    <property type="match status" value="1"/>
</dbReference>
<reference evidence="2" key="1">
    <citation type="submission" date="2022-10" db="EMBL/GenBank/DDBJ databases">
        <title>The complete genomes of actinobacterial strains from the NBC collection.</title>
        <authorList>
            <person name="Joergensen T.S."/>
            <person name="Alvarez Arevalo M."/>
            <person name="Sterndorff E.B."/>
            <person name="Faurdal D."/>
            <person name="Vuksanovic O."/>
            <person name="Mourched A.-S."/>
            <person name="Charusanti P."/>
            <person name="Shaw S."/>
            <person name="Blin K."/>
            <person name="Weber T."/>
        </authorList>
    </citation>
    <scope>NUCLEOTIDE SEQUENCE</scope>
    <source>
        <strain evidence="2">NBC_01432</strain>
    </source>
</reference>
<feature type="domain" description="VOC" evidence="1">
    <location>
        <begin position="4"/>
        <end position="122"/>
    </location>
</feature>
<name>A0ABZ2A3F5_STRNV</name>
<dbReference type="InterPro" id="IPR037523">
    <property type="entry name" value="VOC_core"/>
</dbReference>
<protein>
    <submittedName>
        <fullName evidence="2">VOC family protein</fullName>
    </submittedName>
</protein>
<sequence length="133" mass="14656">MSVELNHTIVHSRDNRVSAEFLAHILDLEIGTEWGPFIPVDTGNGVTLDFATVGQESITPQHYAFLVPEEDFDGIFGRIKDAGLDFFGDPHGKLPGQINHNHGGRGVYFLDPTGHYLEVITQPYDNVVPDAAE</sequence>
<organism evidence="2 3">
    <name type="scientific">Streptomyces niveus</name>
    <name type="common">Streptomyces spheroides</name>
    <dbReference type="NCBI Taxonomy" id="193462"/>
    <lineage>
        <taxon>Bacteria</taxon>
        <taxon>Bacillati</taxon>
        <taxon>Actinomycetota</taxon>
        <taxon>Actinomycetes</taxon>
        <taxon>Kitasatosporales</taxon>
        <taxon>Streptomycetaceae</taxon>
        <taxon>Streptomyces</taxon>
    </lineage>
</organism>
<dbReference type="InterPro" id="IPR029068">
    <property type="entry name" value="Glyas_Bleomycin-R_OHBP_Dase"/>
</dbReference>